<gene>
    <name evidence="3" type="ORF">EDD18DRAFT_115759</name>
</gene>
<organism evidence="3 4">
    <name type="scientific">Armillaria luteobubalina</name>
    <dbReference type="NCBI Taxonomy" id="153913"/>
    <lineage>
        <taxon>Eukaryota</taxon>
        <taxon>Fungi</taxon>
        <taxon>Dikarya</taxon>
        <taxon>Basidiomycota</taxon>
        <taxon>Agaricomycotina</taxon>
        <taxon>Agaricomycetes</taxon>
        <taxon>Agaricomycetidae</taxon>
        <taxon>Agaricales</taxon>
        <taxon>Marasmiineae</taxon>
        <taxon>Physalacriaceae</taxon>
        <taxon>Armillaria</taxon>
    </lineage>
</organism>
<proteinExistence type="predicted"/>
<keyword evidence="4" id="KW-1185">Reference proteome</keyword>
<evidence type="ECO:0000313" key="3">
    <source>
        <dbReference type="EMBL" id="KAK0497694.1"/>
    </source>
</evidence>
<dbReference type="AlphaFoldDB" id="A0AA39Q8F4"/>
<comment type="caution">
    <text evidence="3">The sequence shown here is derived from an EMBL/GenBank/DDBJ whole genome shotgun (WGS) entry which is preliminary data.</text>
</comment>
<evidence type="ECO:0000313" key="4">
    <source>
        <dbReference type="Proteomes" id="UP001175228"/>
    </source>
</evidence>
<feature type="coiled-coil region" evidence="1">
    <location>
        <begin position="139"/>
        <end position="176"/>
    </location>
</feature>
<dbReference type="Proteomes" id="UP001175228">
    <property type="component" value="Unassembled WGS sequence"/>
</dbReference>
<sequence>MPDVLPPLYVESEVQKELDKAAKDARPLEGNHLISAIDTMTEKAKENESVLIKEMGQLSGYALDIENGFRKVTKVLSDVKTNGASADMRETCTTLHQKWSEHHTEYVELMWKSREVAGKARSAVKDFSNTLLPYIQDPTETIESKKEELQNQKKKLDQDRLQAANLSQNFNDLSDKVKGFTDDFEVMVKKFNIPAQKEKIKELDVQLQLLKDTLEGLNKKITMLVAALAISAAAVGVTGLLGFLCPYFWIGTAVAAVGAGVSGVMLIKAQQERDDTERSIKETEAKRDEAQADLEVMQALQAALTKIKPSAQEICTKLGAFASVWATIRADIQEIEEKIDYAENTTKEKLFLSRIKAIQTMYELLAKGLYEYERVVTKDNPIFEKVKQ</sequence>
<keyword evidence="2" id="KW-1133">Transmembrane helix</keyword>
<feature type="coiled-coil region" evidence="1">
    <location>
        <begin position="266"/>
        <end position="300"/>
    </location>
</feature>
<keyword evidence="1" id="KW-0175">Coiled coil</keyword>
<reference evidence="3" key="1">
    <citation type="submission" date="2023-06" db="EMBL/GenBank/DDBJ databases">
        <authorList>
            <consortium name="Lawrence Berkeley National Laboratory"/>
            <person name="Ahrendt S."/>
            <person name="Sahu N."/>
            <person name="Indic B."/>
            <person name="Wong-Bajracharya J."/>
            <person name="Merenyi Z."/>
            <person name="Ke H.-M."/>
            <person name="Monk M."/>
            <person name="Kocsube S."/>
            <person name="Drula E."/>
            <person name="Lipzen A."/>
            <person name="Balint B."/>
            <person name="Henrissat B."/>
            <person name="Andreopoulos B."/>
            <person name="Martin F.M."/>
            <person name="Harder C.B."/>
            <person name="Rigling D."/>
            <person name="Ford K.L."/>
            <person name="Foster G.D."/>
            <person name="Pangilinan J."/>
            <person name="Papanicolaou A."/>
            <person name="Barry K."/>
            <person name="LaButti K."/>
            <person name="Viragh M."/>
            <person name="Koriabine M."/>
            <person name="Yan M."/>
            <person name="Riley R."/>
            <person name="Champramary S."/>
            <person name="Plett K.L."/>
            <person name="Tsai I.J."/>
            <person name="Slot J."/>
            <person name="Sipos G."/>
            <person name="Plett J."/>
            <person name="Nagy L.G."/>
            <person name="Grigoriev I.V."/>
        </authorList>
    </citation>
    <scope>NUCLEOTIDE SEQUENCE</scope>
    <source>
        <strain evidence="3">HWK02</strain>
    </source>
</reference>
<feature type="transmembrane region" description="Helical" evidence="2">
    <location>
        <begin position="247"/>
        <end position="267"/>
    </location>
</feature>
<dbReference type="SUPFAM" id="SSF58100">
    <property type="entry name" value="Bacterial hemolysins"/>
    <property type="match status" value="1"/>
</dbReference>
<feature type="transmembrane region" description="Helical" evidence="2">
    <location>
        <begin position="221"/>
        <end position="241"/>
    </location>
</feature>
<name>A0AA39Q8F4_9AGAR</name>
<dbReference type="EMBL" id="JAUEPU010000012">
    <property type="protein sequence ID" value="KAK0497694.1"/>
    <property type="molecule type" value="Genomic_DNA"/>
</dbReference>
<keyword evidence="2" id="KW-0472">Membrane</keyword>
<dbReference type="Gene3D" id="1.20.1170.10">
    <property type="match status" value="1"/>
</dbReference>
<accession>A0AA39Q8F4</accession>
<evidence type="ECO:0000256" key="2">
    <source>
        <dbReference type="SAM" id="Phobius"/>
    </source>
</evidence>
<evidence type="ECO:0000256" key="1">
    <source>
        <dbReference type="SAM" id="Coils"/>
    </source>
</evidence>
<keyword evidence="2" id="KW-0812">Transmembrane</keyword>
<protein>
    <submittedName>
        <fullName evidence="3">Uncharacterized protein</fullName>
    </submittedName>
</protein>